<reference evidence="23 24" key="1">
    <citation type="submission" date="2018-11" db="EMBL/GenBank/DDBJ databases">
        <authorList>
            <consortium name="Pathogen Informatics"/>
        </authorList>
    </citation>
    <scope>NUCLEOTIDE SEQUENCE [LARGE SCALE GENOMIC DNA]</scope>
</reference>
<dbReference type="SUPFAM" id="SSF52540">
    <property type="entry name" value="P-loop containing nucleoside triphosphate hydrolases"/>
    <property type="match status" value="1"/>
</dbReference>
<evidence type="ECO:0000256" key="7">
    <source>
        <dbReference type="ARBA" id="ARBA00022741"/>
    </source>
</evidence>
<dbReference type="GO" id="GO:0016887">
    <property type="term" value="F:ATP hydrolysis activity"/>
    <property type="evidence" value="ECO:0007669"/>
    <property type="project" value="RHEA"/>
</dbReference>
<feature type="domain" description="DNA replication factor Dna2 N-terminal" evidence="20">
    <location>
        <begin position="60"/>
        <end position="246"/>
    </location>
</feature>
<comment type="subcellular location">
    <subcellularLocation>
        <location evidence="19">Nucleus</location>
    </subcellularLocation>
    <subcellularLocation>
        <location evidence="19">Chromosome</location>
    </subcellularLocation>
</comment>
<keyword evidence="24" id="KW-1185">Reference proteome</keyword>
<dbReference type="Gene3D" id="3.40.50.300">
    <property type="entry name" value="P-loop containing nucleotide triphosphate hydrolases"/>
    <property type="match status" value="2"/>
</dbReference>
<keyword evidence="12 19" id="KW-0408">Iron</keyword>
<dbReference type="GO" id="GO:0071932">
    <property type="term" value="P:replication fork reversal"/>
    <property type="evidence" value="ECO:0007669"/>
    <property type="project" value="TreeGrafter"/>
</dbReference>
<gene>
    <name evidence="23" type="ORF">DME_LOCUS2112</name>
</gene>
<sequence length="872" mass="100103">MLEDFCIETRCCPTFHIKNLDSGIADFPSLVSAKIFDLRIDSIEKTEDCIKLSCRSYELKRNITVYLRDIWSNTLIDSNSSLRLIDPKIELVADWTNGLVVVNSDILVACTSISQGVFCKRKVILGEKYYTSSEPNKYMLLGNILHSLFQIAVYRTPRYLTKTWLLYVWRRELRSKFMEPIIALDWSSSELIPYMESIVKWITTYMVKPYANNKTLPNGSTIQTVMDIEENIHFPLLGIKGKVDVRTKDGTHLIEPLELKTRKSGLTIEYTAQILLYCLALSSQGTIGNGTILFLKDGNMDQICPKAADLKGIIHMRNELAKFVCSENVLPKPLPDPHFCSSCSYSLTCSLLQRTFDNLEEISGSMQNFVKILTSHLNDEHLRYFAKWVHWIFLEWKTDHSLKSKNMFKMVTKQRYIVEKDITLSFKDNVINRFKSNQEYFFDKHENFSNHLINLSNVTRIMKPKDEESKVRELIIDLRMPKFDKVKKSDLSKISDLLKILNQEQARAVLKSLMAKDYLIVQGFPGSGKTTTIVILLQCLLILDRSVLLTAYTHSAVDNILLKLMKVKFLINLPSNRSQKFVFPFLSTEFYIFIQFCYNSLKICHHLFKFFQPIIACTCLSIPSSHFLLNRRFSVTIVDEASLIVESALLPALSKSDTFILVGDPLQLSPLVKSRIAKLIAKLSSELFYDNKLACADDAVAESRYRSLSLENIDLSFLCMSNRVNDAIVFLDTQSTINSQYRMEVGADPRHIWNNGEIQLIKSLCDSFFRVFAGVKNEDIGVIGVYRYHSDMLKCMLDNVEVNTIDQYQGKEKSIIILSLVWTEDGSKIASELLADQKRINVAITRAKHKLILIGCRHSMMRFVRNLFLLTI</sequence>
<evidence type="ECO:0000256" key="10">
    <source>
        <dbReference type="ARBA" id="ARBA00022806"/>
    </source>
</evidence>
<keyword evidence="13 19" id="KW-0411">Iron-sulfur</keyword>
<evidence type="ECO:0000256" key="19">
    <source>
        <dbReference type="RuleBase" id="RU367041"/>
    </source>
</evidence>
<feature type="domain" description="DNA2/NAM7 helicase helicase" evidence="21">
    <location>
        <begin position="501"/>
        <end position="566"/>
    </location>
</feature>
<dbReference type="Pfam" id="PF13086">
    <property type="entry name" value="AAA_11"/>
    <property type="match status" value="1"/>
</dbReference>
<keyword evidence="4 19" id="KW-0235">DNA replication</keyword>
<evidence type="ECO:0000256" key="17">
    <source>
        <dbReference type="ARBA" id="ARBA00023268"/>
    </source>
</evidence>
<evidence type="ECO:0000256" key="11">
    <source>
        <dbReference type="ARBA" id="ARBA00022840"/>
    </source>
</evidence>
<dbReference type="GO" id="GO:0005524">
    <property type="term" value="F:ATP binding"/>
    <property type="evidence" value="ECO:0007669"/>
    <property type="project" value="UniProtKB-UniRule"/>
</dbReference>
<comment type="similarity">
    <text evidence="2 19">Belongs to the DNA2/NAM7 helicase family.</text>
</comment>
<evidence type="ECO:0000259" key="21">
    <source>
        <dbReference type="Pfam" id="PF13086"/>
    </source>
</evidence>
<evidence type="ECO:0000256" key="16">
    <source>
        <dbReference type="ARBA" id="ARBA00023242"/>
    </source>
</evidence>
<dbReference type="Gene3D" id="3.90.320.10">
    <property type="match status" value="1"/>
</dbReference>
<accession>A0A3P7SLL2</accession>
<keyword evidence="15 19" id="KW-0234">DNA repair</keyword>
<evidence type="ECO:0000313" key="24">
    <source>
        <dbReference type="Proteomes" id="UP000274756"/>
    </source>
</evidence>
<dbReference type="Proteomes" id="UP000274756">
    <property type="component" value="Unassembled WGS sequence"/>
</dbReference>
<keyword evidence="19" id="KW-0158">Chromosome</keyword>
<proteinExistence type="inferred from homology"/>
<keyword evidence="6 19" id="KW-0479">Metal-binding</keyword>
<keyword evidence="9 19" id="KW-0378">Hydrolase</keyword>
<dbReference type="InterPro" id="IPR027417">
    <property type="entry name" value="P-loop_NTPase"/>
</dbReference>
<dbReference type="GO" id="GO:0005737">
    <property type="term" value="C:cytoplasm"/>
    <property type="evidence" value="ECO:0007669"/>
    <property type="project" value="TreeGrafter"/>
</dbReference>
<dbReference type="PANTHER" id="PTHR10887:SF433">
    <property type="entry name" value="DNA REPLICATION ATP-DEPENDENT HELICASE_NUCLEASE DNA2"/>
    <property type="match status" value="1"/>
</dbReference>
<comment type="catalytic activity">
    <reaction evidence="18 19">
        <text>ATP + H2O = ADP + phosphate + H(+)</text>
        <dbReference type="Rhea" id="RHEA:13065"/>
        <dbReference type="ChEBI" id="CHEBI:15377"/>
        <dbReference type="ChEBI" id="CHEBI:15378"/>
        <dbReference type="ChEBI" id="CHEBI:30616"/>
        <dbReference type="ChEBI" id="CHEBI:43474"/>
        <dbReference type="ChEBI" id="CHEBI:456216"/>
        <dbReference type="EC" id="3.6.4.12"/>
    </reaction>
</comment>
<dbReference type="InterPro" id="IPR041677">
    <property type="entry name" value="DNA2/NAM7_AAA_11"/>
</dbReference>
<keyword evidence="16 19" id="KW-0539">Nucleus</keyword>
<dbReference type="GO" id="GO:0005694">
    <property type="term" value="C:chromosome"/>
    <property type="evidence" value="ECO:0007669"/>
    <property type="project" value="UniProtKB-SubCell"/>
</dbReference>
<evidence type="ECO:0000256" key="2">
    <source>
        <dbReference type="ARBA" id="ARBA00007913"/>
    </source>
</evidence>
<dbReference type="Pfam" id="PF13087">
    <property type="entry name" value="AAA_12"/>
    <property type="match status" value="1"/>
</dbReference>
<dbReference type="InterPro" id="IPR047187">
    <property type="entry name" value="SF1_C_Upf1"/>
</dbReference>
<evidence type="ECO:0000256" key="14">
    <source>
        <dbReference type="ARBA" id="ARBA00023125"/>
    </source>
</evidence>
<feature type="domain" description="DNA2/NAM7 helicase-like C-terminal" evidence="22">
    <location>
        <begin position="675"/>
        <end position="857"/>
    </location>
</feature>
<dbReference type="GO" id="GO:0005634">
    <property type="term" value="C:nucleus"/>
    <property type="evidence" value="ECO:0007669"/>
    <property type="project" value="UniProtKB-SubCell"/>
</dbReference>
<dbReference type="OrthoDB" id="5871723at2759"/>
<evidence type="ECO:0000256" key="13">
    <source>
        <dbReference type="ARBA" id="ARBA00023014"/>
    </source>
</evidence>
<dbReference type="CDD" id="cd18808">
    <property type="entry name" value="SF1_C_Upf1"/>
    <property type="match status" value="1"/>
</dbReference>
<evidence type="ECO:0000256" key="6">
    <source>
        <dbReference type="ARBA" id="ARBA00022723"/>
    </source>
</evidence>
<dbReference type="GO" id="GO:0006281">
    <property type="term" value="P:DNA repair"/>
    <property type="evidence" value="ECO:0007669"/>
    <property type="project" value="UniProtKB-KW"/>
</dbReference>
<keyword evidence="7 19" id="KW-0547">Nucleotide-binding</keyword>
<dbReference type="InterPro" id="IPR011604">
    <property type="entry name" value="PDDEXK-like_dom_sf"/>
</dbReference>
<evidence type="ECO:0000256" key="3">
    <source>
        <dbReference type="ARBA" id="ARBA00022485"/>
    </source>
</evidence>
<evidence type="ECO:0000256" key="15">
    <source>
        <dbReference type="ARBA" id="ARBA00023204"/>
    </source>
</evidence>
<organism evidence="23 24">
    <name type="scientific">Dracunculus medinensis</name>
    <name type="common">Guinea worm</name>
    <dbReference type="NCBI Taxonomy" id="318479"/>
    <lineage>
        <taxon>Eukaryota</taxon>
        <taxon>Metazoa</taxon>
        <taxon>Ecdysozoa</taxon>
        <taxon>Nematoda</taxon>
        <taxon>Chromadorea</taxon>
        <taxon>Rhabditida</taxon>
        <taxon>Spirurina</taxon>
        <taxon>Dracunculoidea</taxon>
        <taxon>Dracunculidae</taxon>
        <taxon>Dracunculus</taxon>
    </lineage>
</organism>
<dbReference type="GO" id="GO:0046872">
    <property type="term" value="F:metal ion binding"/>
    <property type="evidence" value="ECO:0007669"/>
    <property type="project" value="UniProtKB-UniRule"/>
</dbReference>
<keyword evidence="17 19" id="KW-0511">Multifunctional enzyme</keyword>
<dbReference type="EMBL" id="UYYG01000046">
    <property type="protein sequence ID" value="VDN52139.1"/>
    <property type="molecule type" value="Genomic_DNA"/>
</dbReference>
<comment type="function">
    <text evidence="19">Key enzyme involved in DNA replication and DNA repair. Involved in Okazaki fragments processing by cleaving long flaps that escape FEN1: flaps that are longer than 27 nucleotides are coated by replication protein A complex (RPA), leading to recruit DNA2 which cleaves the flap until it is too short to bind RPA and becomes a substrate for FEN1. Also involved in 5'-end resection of DNA during double-strand break (DSB) repair by mediating the cleavage of 5'-ssDNA.</text>
</comment>
<dbReference type="GO" id="GO:0017108">
    <property type="term" value="F:5'-flap endonuclease activity"/>
    <property type="evidence" value="ECO:0007669"/>
    <property type="project" value="UniProtKB-UniRule"/>
</dbReference>
<dbReference type="GO" id="GO:0003677">
    <property type="term" value="F:DNA binding"/>
    <property type="evidence" value="ECO:0007669"/>
    <property type="project" value="UniProtKB-UniRule"/>
</dbReference>
<dbReference type="InterPro" id="IPR014808">
    <property type="entry name" value="DNA_replication_fac_Dna2_N"/>
</dbReference>
<evidence type="ECO:0000259" key="22">
    <source>
        <dbReference type="Pfam" id="PF13087"/>
    </source>
</evidence>
<evidence type="ECO:0000256" key="5">
    <source>
        <dbReference type="ARBA" id="ARBA00022722"/>
    </source>
</evidence>
<dbReference type="AlphaFoldDB" id="A0A3P7SLL2"/>
<evidence type="ECO:0000256" key="1">
    <source>
        <dbReference type="ARBA" id="ARBA00001966"/>
    </source>
</evidence>
<keyword evidence="8 19" id="KW-0227">DNA damage</keyword>
<evidence type="ECO:0000259" key="20">
    <source>
        <dbReference type="Pfam" id="PF08696"/>
    </source>
</evidence>
<keyword evidence="11 19" id="KW-0067">ATP-binding</keyword>
<dbReference type="STRING" id="318479.A0A3P7SLL2"/>
<evidence type="ECO:0000256" key="12">
    <source>
        <dbReference type="ARBA" id="ARBA00023004"/>
    </source>
</evidence>
<dbReference type="InterPro" id="IPR045055">
    <property type="entry name" value="DNA2/NAM7-like"/>
</dbReference>
<dbReference type="GO" id="GO:0017116">
    <property type="term" value="F:single-stranded DNA helicase activity"/>
    <property type="evidence" value="ECO:0007669"/>
    <property type="project" value="UniProtKB-UniRule"/>
</dbReference>
<dbReference type="GO" id="GO:0033567">
    <property type="term" value="P:DNA replication, Okazaki fragment processing"/>
    <property type="evidence" value="ECO:0007669"/>
    <property type="project" value="UniProtKB-UniRule"/>
</dbReference>
<evidence type="ECO:0000256" key="18">
    <source>
        <dbReference type="ARBA" id="ARBA00047995"/>
    </source>
</evidence>
<evidence type="ECO:0000256" key="9">
    <source>
        <dbReference type="ARBA" id="ARBA00022801"/>
    </source>
</evidence>
<comment type="cofactor">
    <cofactor evidence="1">
        <name>[4Fe-4S] cluster</name>
        <dbReference type="ChEBI" id="CHEBI:49883"/>
    </cofactor>
</comment>
<evidence type="ECO:0000313" key="23">
    <source>
        <dbReference type="EMBL" id="VDN52139.1"/>
    </source>
</evidence>
<evidence type="ECO:0000256" key="4">
    <source>
        <dbReference type="ARBA" id="ARBA00022705"/>
    </source>
</evidence>
<keyword evidence="14 19" id="KW-0238">DNA-binding</keyword>
<dbReference type="PANTHER" id="PTHR10887">
    <property type="entry name" value="DNA2/NAM7 HELICASE FAMILY"/>
    <property type="match status" value="1"/>
</dbReference>
<protein>
    <recommendedName>
        <fullName evidence="19">DNA replication ATP-dependent helicase/nuclease</fullName>
        <ecNumber evidence="19">3.1.-.-</ecNumber>
        <ecNumber evidence="19">3.6.4.12</ecNumber>
    </recommendedName>
</protein>
<dbReference type="Pfam" id="PF08696">
    <property type="entry name" value="Dna2"/>
    <property type="match status" value="1"/>
</dbReference>
<evidence type="ECO:0000256" key="8">
    <source>
        <dbReference type="ARBA" id="ARBA00022763"/>
    </source>
</evidence>
<keyword evidence="10 19" id="KW-0347">Helicase</keyword>
<keyword evidence="5 19" id="KW-0540">Nuclease</keyword>
<dbReference type="GO" id="GO:0051539">
    <property type="term" value="F:4 iron, 4 sulfur cluster binding"/>
    <property type="evidence" value="ECO:0007669"/>
    <property type="project" value="UniProtKB-UniRule"/>
</dbReference>
<dbReference type="EC" id="3.6.4.12" evidence="19"/>
<name>A0A3P7SLL2_DRAME</name>
<dbReference type="InterPro" id="IPR041679">
    <property type="entry name" value="DNA2/NAM7-like_C"/>
</dbReference>
<keyword evidence="3 19" id="KW-0004">4Fe-4S</keyword>
<dbReference type="EC" id="3.1.-.-" evidence="19"/>